<dbReference type="EMBL" id="GBXM01050945">
    <property type="protein sequence ID" value="JAH57632.1"/>
    <property type="molecule type" value="Transcribed_RNA"/>
</dbReference>
<organism evidence="1">
    <name type="scientific">Anguilla anguilla</name>
    <name type="common">European freshwater eel</name>
    <name type="synonym">Muraena anguilla</name>
    <dbReference type="NCBI Taxonomy" id="7936"/>
    <lineage>
        <taxon>Eukaryota</taxon>
        <taxon>Metazoa</taxon>
        <taxon>Chordata</taxon>
        <taxon>Craniata</taxon>
        <taxon>Vertebrata</taxon>
        <taxon>Euteleostomi</taxon>
        <taxon>Actinopterygii</taxon>
        <taxon>Neopterygii</taxon>
        <taxon>Teleostei</taxon>
        <taxon>Anguilliformes</taxon>
        <taxon>Anguillidae</taxon>
        <taxon>Anguilla</taxon>
    </lineage>
</organism>
<name>A0A0E9TVX8_ANGAN</name>
<sequence length="63" mass="6936">MYYSAPLNCTILPFICPSIQASLLPQLQPVQPILLDFCYIHSTATLHQASQQRMGSPSIAGFL</sequence>
<evidence type="ECO:0000313" key="1">
    <source>
        <dbReference type="EMBL" id="JAH57632.1"/>
    </source>
</evidence>
<protein>
    <submittedName>
        <fullName evidence="1">Uncharacterized protein</fullName>
    </submittedName>
</protein>
<dbReference type="AlphaFoldDB" id="A0A0E9TVX8"/>
<proteinExistence type="predicted"/>
<reference evidence="1" key="2">
    <citation type="journal article" date="2015" name="Fish Shellfish Immunol.">
        <title>Early steps in the European eel (Anguilla anguilla)-Vibrio vulnificus interaction in the gills: Role of the RtxA13 toxin.</title>
        <authorList>
            <person name="Callol A."/>
            <person name="Pajuelo D."/>
            <person name="Ebbesson L."/>
            <person name="Teles M."/>
            <person name="MacKenzie S."/>
            <person name="Amaro C."/>
        </authorList>
    </citation>
    <scope>NUCLEOTIDE SEQUENCE</scope>
</reference>
<accession>A0A0E9TVX8</accession>
<reference evidence="1" key="1">
    <citation type="submission" date="2014-11" db="EMBL/GenBank/DDBJ databases">
        <authorList>
            <person name="Amaro Gonzalez C."/>
        </authorList>
    </citation>
    <scope>NUCLEOTIDE SEQUENCE</scope>
</reference>